<dbReference type="EMBL" id="MK033567">
    <property type="protein sequence ID" value="QBH66217.1"/>
    <property type="molecule type" value="Genomic_DNA"/>
</dbReference>
<evidence type="ECO:0000313" key="3">
    <source>
        <dbReference type="EMBL" id="QBH65957.1"/>
    </source>
</evidence>
<evidence type="ECO:0000313" key="5">
    <source>
        <dbReference type="EMBL" id="QBH66217.1"/>
    </source>
</evidence>
<reference evidence="15" key="1">
    <citation type="journal article" date="2000" name="Virus Genes">
        <title>Comparative analysis of the granulin regions of the Phthorimaea operculella and Spodoptera littoralis granuloviruses.</title>
        <authorList>
            <person name="Taha A."/>
            <person name="Nour-El-Din A."/>
            <person name="Croizier L."/>
            <person name="Ferber M.L."/>
            <person name="Croizier G."/>
        </authorList>
    </citation>
    <scope>NUCLEOTIDE SEQUENCE [LARGE SCALE GENOMIC DNA]</scope>
</reference>
<dbReference type="EMBL" id="MK033570">
    <property type="protein sequence ID" value="QBH66607.1"/>
    <property type="molecule type" value="Genomic_DNA"/>
</dbReference>
<dbReference type="Proteomes" id="UP000202706">
    <property type="component" value="Segment"/>
</dbReference>
<dbReference type="OrthoDB" id="16663at10239"/>
<dbReference type="EMBL" id="MK033576">
    <property type="protein sequence ID" value="QBH67386.1"/>
    <property type="molecule type" value="Genomic_DNA"/>
</dbReference>
<dbReference type="EMBL" id="MK033572">
    <property type="protein sequence ID" value="QBH66867.1"/>
    <property type="molecule type" value="Genomic_DNA"/>
</dbReference>
<accession>Q8JRT7</accession>
<keyword evidence="15" id="KW-1185">Reference proteome</keyword>
<evidence type="ECO:0000313" key="12">
    <source>
        <dbReference type="EMBL" id="QBH67126.1"/>
    </source>
</evidence>
<dbReference type="EMBL" id="MK033569">
    <property type="protein sequence ID" value="QBH66477.1"/>
    <property type="molecule type" value="Genomic_DNA"/>
</dbReference>
<evidence type="ECO:0000313" key="14">
    <source>
        <dbReference type="EMBL" id="QBH67386.1"/>
    </source>
</evidence>
<protein>
    <submittedName>
        <fullName evidence="1">Uncharacterized protein</fullName>
    </submittedName>
</protein>
<sequence length="133" mass="15296">MFLLTTRTQCKNAAETMIREQFPSMECAICLNEIDENNKGVVYITCGGIADLERPMCAQCDKRLLKQDPFKRQIEYRYEYPFVNDAHAKSFLEHSTKFVLNEGDPDKITTFGETLKSTANGYQDLELNVKLKI</sequence>
<dbReference type="GeneID" id="949280"/>
<evidence type="ECO:0000313" key="4">
    <source>
        <dbReference type="EMBL" id="QBH66087.1"/>
    </source>
</evidence>
<evidence type="ECO:0000313" key="6">
    <source>
        <dbReference type="EMBL" id="QBH66347.1"/>
    </source>
</evidence>
<dbReference type="EMBL" id="MK033571">
    <property type="protein sequence ID" value="QBH66737.1"/>
    <property type="molecule type" value="Genomic_DNA"/>
</dbReference>
<dbReference type="EMBL" id="MK033575">
    <property type="protein sequence ID" value="QBH67256.1"/>
    <property type="molecule type" value="Genomic_DNA"/>
</dbReference>
<reference evidence="3" key="4">
    <citation type="journal article" date="2019" name="J. Gen. Virol.">
        <title>Elucidating the genetic diversity of Phthorimaea operculella granulovirus (PhopGV).</title>
        <authorList>
            <person name="Larem A."/>
            <person name="Ben-Tiba S."/>
            <person name="Wennmann J.T."/>
            <person name="Gueli Alletti G."/>
            <person name="Jehle J.A."/>
        </authorList>
    </citation>
    <scope>NUCLEOTIDE SEQUENCE</scope>
    <source>
        <strain evidence="3">PhopGV-CR3.1</strain>
        <strain evidence="4">PhopGV-CR5.1</strain>
        <strain evidence="5">PhopGV-GR1.1</strain>
        <strain evidence="6">PhopGV-GR1.2</strain>
        <strain evidence="7">PhopGV-GR2.1</strain>
        <strain evidence="8">PhopGV-IT1.1</strain>
        <strain evidence="9">PhopGV-LS1.1</strain>
        <strain evidence="10">PhopGV-LS1.2</strain>
        <strain evidence="11">PhopGV-LS2.1</strain>
        <strain evidence="12">PhopGV-LS3.1</strain>
        <strain evidence="13">PhopGV-R</strain>
        <strain evidence="14">PhopGV-Ym.1</strain>
    </source>
</reference>
<proteinExistence type="predicted"/>
<dbReference type="EMBL" id="MK033566">
    <property type="protein sequence ID" value="QBH66087.1"/>
    <property type="molecule type" value="Genomic_DNA"/>
</dbReference>
<organism evidence="1 15">
    <name type="scientific">Phthorimaea operculella granulovirus</name>
    <dbReference type="NCBI Taxonomy" id="192584"/>
    <lineage>
        <taxon>Viruses</taxon>
        <taxon>Viruses incertae sedis</taxon>
        <taxon>Naldaviricetes</taxon>
        <taxon>Lefavirales</taxon>
        <taxon>Baculoviridae</taxon>
        <taxon>Betabaculovirus</taxon>
        <taxon>Betabaculovirus phoperculellae</taxon>
    </lineage>
</organism>
<dbReference type="EMBL" id="MK033573">
    <property type="protein sequence ID" value="QBH66997.1"/>
    <property type="molecule type" value="Genomic_DNA"/>
</dbReference>
<dbReference type="EMBL" id="MK033574">
    <property type="protein sequence ID" value="QBH67126.1"/>
    <property type="molecule type" value="Genomic_DNA"/>
</dbReference>
<dbReference type="RefSeq" id="NP_663287.1">
    <property type="nucleotide sequence ID" value="NC_004062.1"/>
</dbReference>
<name>Q8JRT7_9BBAC</name>
<evidence type="ECO:0000313" key="1">
    <source>
        <dbReference type="EMBL" id="AAM70320.1"/>
    </source>
</evidence>
<dbReference type="KEGG" id="vg:949280"/>
<dbReference type="Pfam" id="PF05883">
    <property type="entry name" value="Baculo_RING"/>
    <property type="match status" value="1"/>
</dbReference>
<evidence type="ECO:0000313" key="11">
    <source>
        <dbReference type="EMBL" id="QBH66997.1"/>
    </source>
</evidence>
<dbReference type="EMBL" id="AF499596">
    <property type="protein sequence ID" value="AAM70320.1"/>
    <property type="molecule type" value="Genomic_DNA"/>
</dbReference>
<reference evidence="2" key="3">
    <citation type="journal article" date="2016" name="Arch. Virol.">
        <title>The comparative analysis of complete genome sequences from two South African betabaculoviruses: Phthorimaea operculella granulovirus and Plutella xylostella granulovirus.</title>
        <authorList>
            <person name="Jukes M.D."/>
            <person name="Motsoeneng B.M."/>
            <person name="Knox C.M."/>
            <person name="Hill M.P."/>
            <person name="Moore S.D."/>
        </authorList>
    </citation>
    <scope>NUCLEOTIDE SEQUENCE</scope>
    <source>
        <strain evidence="2">SA</strain>
    </source>
</reference>
<dbReference type="EMBL" id="KU666536">
    <property type="protein sequence ID" value="ANY57511.1"/>
    <property type="molecule type" value="Genomic_DNA"/>
</dbReference>
<dbReference type="EMBL" id="MK033565">
    <property type="protein sequence ID" value="QBH65957.1"/>
    <property type="molecule type" value="Genomic_DNA"/>
</dbReference>
<gene>
    <name evidence="1" type="primary">PhopGV122</name>
    <name evidence="2" type="ORF">PhopGVgp122</name>
</gene>
<evidence type="ECO:0000313" key="13">
    <source>
        <dbReference type="EMBL" id="QBH67256.1"/>
    </source>
</evidence>
<evidence type="ECO:0000313" key="10">
    <source>
        <dbReference type="EMBL" id="QBH66867.1"/>
    </source>
</evidence>
<evidence type="ECO:0000313" key="2">
    <source>
        <dbReference type="EMBL" id="ANY57511.1"/>
    </source>
</evidence>
<dbReference type="EMBL" id="MK033568">
    <property type="protein sequence ID" value="QBH66347.1"/>
    <property type="molecule type" value="Genomic_DNA"/>
</dbReference>
<reference evidence="1" key="2">
    <citation type="submission" date="2002-04" db="EMBL/GenBank/DDBJ databases">
        <title>The complete sequence of the potato tuber moth, Phthorimaea operculella, granulovirus.</title>
        <authorList>
            <person name="Croizier L."/>
            <person name="Taha A."/>
            <person name="Croizier G."/>
            <person name="Lopez Ferber M."/>
        </authorList>
    </citation>
    <scope>NUCLEOTIDE SEQUENCE</scope>
</reference>
<evidence type="ECO:0000313" key="9">
    <source>
        <dbReference type="EMBL" id="QBH66737.1"/>
    </source>
</evidence>
<evidence type="ECO:0000313" key="7">
    <source>
        <dbReference type="EMBL" id="QBH66477.1"/>
    </source>
</evidence>
<evidence type="ECO:0000313" key="8">
    <source>
        <dbReference type="EMBL" id="QBH66607.1"/>
    </source>
</evidence>
<evidence type="ECO:0000313" key="15">
    <source>
        <dbReference type="Proteomes" id="UP000202706"/>
    </source>
</evidence>
<dbReference type="InterPro" id="IPR008573">
    <property type="entry name" value="Baculovirus_U-box/Ring-like"/>
</dbReference>